<feature type="transmembrane region" description="Helical" evidence="9">
    <location>
        <begin position="1161"/>
        <end position="1182"/>
    </location>
</feature>
<feature type="transmembrane region" description="Helical" evidence="9">
    <location>
        <begin position="697"/>
        <end position="718"/>
    </location>
</feature>
<name>A0A9W7EML6_9STRA</name>
<dbReference type="InterPro" id="IPR043926">
    <property type="entry name" value="ABCG_dom"/>
</dbReference>
<dbReference type="InterPro" id="IPR003439">
    <property type="entry name" value="ABC_transporter-like_ATP-bd"/>
</dbReference>
<feature type="transmembrane region" description="Helical" evidence="9">
    <location>
        <begin position="1228"/>
        <end position="1251"/>
    </location>
</feature>
<feature type="compositionally biased region" description="Polar residues" evidence="8">
    <location>
        <begin position="1476"/>
        <end position="1495"/>
    </location>
</feature>
<dbReference type="Gene3D" id="3.40.50.300">
    <property type="entry name" value="P-loop containing nucleotide triphosphate hydrolases"/>
    <property type="match status" value="1"/>
</dbReference>
<dbReference type="InterPro" id="IPR027417">
    <property type="entry name" value="P-loop_NTPase"/>
</dbReference>
<sequence>MLLFVSKKRFALCSKKVFSSARADKDTYPTQPHAPRSSRPNPLAMGSHTSAAACLGAIFLLLTLFLQLCSAYDVQLEISGTLPQLCFTSEDIVPKYVNSICQHKDKTYIGGFFNRFGDQSVQHFVVLDSEDQIDWVGNIGMNTTLQRVMESSDDFANSQNASFLGLVNALACPEDEDYIYIGGIFSTVTDDTGEKIANNIVRFDTRDYTFHPIKLQEQMVNNTNIGFTQHCGPDDAEDCDDDEQVAMVRSIKCATDGGKKCNVMYVGGYFDKAMGTPVKGIAQVNITEFEDPIVVPVGDHPNGEASEGVDGLVMTIESIDENEIVFGGIYDDPSDSDVPYLLNRWTQDKGARCVLNRNMLAQDVCQVDTPPLVCCELIFGPVYTTLKLSDTDMLVGGEFVNTFDLHTPTGDNPTDVSEWLTIGYQNVAVVSAKDNVNAQTDFQAQSIVGGPDGDVRSLVCSEWATDSNGSPRCAVVYIVGSFNNWLSFNLDPNTYAITKSVYFEAPQHMAKLVYEYNEVSQVGSYKPEPVFNETSGYWPDFKDQDISVNTAVVTPDKLYFGGDFPSLNNLQLYSLPTTTAPGINLNIPNGTYGNITSDSEFYDCLVANEATQLSGANFCCRRGSYCPGGLVDIACPDGWGFLCKSDSIGICPEGSYCDSAGSEVRCEKGEVCRLGSIEPRDCEFWELCPDGGMERPLRVSGAILGIFVLGAMFILLIATTRVFGWRRRVGNREQDKKFHLRYNAFKRNLNAGAQGGKRDRKKSQYEGVSGYEKVKKNENLVDLSSGLGDEGGEERGSITQSLLGNAAPVDIGLPNGDAISVDDSMTSISRRELKIDIGFKNLAVQLADGKKILNGVTGRLRAGRMTAIMGPSGCGKSTFLSALTNRIRDGGKVLGDISINGQKRPLLSIQHLVGFVPQEDIMHRDLTVRENLRFYAHLKANPNMSRVQRRAFVNEIVDILGLAHVQHSLIGDEETRGISGGQRKRVNIGIELMASPLVLFLDEPTSGLDSTMTQQLIESLDKLAQLGLTIAMVIHQPRYEVLLKIDDLLLLQRGGFPVYVGPTLNALPYFQDFLGSPCPERTTPADHFLDVISADPALEHGNVCDSWRWYVENTNGAASNIEANPEEFADRVIPGRSRPSRAYQTYAFAKRSFYQTMNTKVAYFTDCVLLVFAGGMVGAVSVEEIQGYQLTMMTAGLISVVSSLKVFGPEKIVFMRETSAGVSTFAYFLGKMLAHLWQISLNPFFFLGLYYRTAYPSVPFFDMYKVILMTQFSCSGLGYLISATVAAKNMQIAGVISGLIAVLLSGLNPTARTLRSFAVGEFGLWCSYGPWTMGGLLIKQSLGSVKALYPIYCGELNTLGYLDIDNSTLVNDEAILDSKVILEDQYDTNLNHMFYQYLVYSILAFFIMSSKAKNASGLMGLDALKYLIKVDVWEPFLNLLKTGKWEAPEELTPREKDERESRVRKSSAAAALKGGTPTSSTPQSMASHANSYFSDNTDDTGAGEKSIKWGDSKDTTVNEESMREDELIRGSEGWVGLAKTVGKVKAKALVVRKLETLQQFENVGAVDKNLKSEKKYDIVKAALLARGGKGRKKG</sequence>
<dbReference type="Pfam" id="PF00005">
    <property type="entry name" value="ABC_tran"/>
    <property type="match status" value="1"/>
</dbReference>
<dbReference type="GO" id="GO:0016020">
    <property type="term" value="C:membrane"/>
    <property type="evidence" value="ECO:0007669"/>
    <property type="project" value="UniProtKB-SubCell"/>
</dbReference>
<evidence type="ECO:0000313" key="11">
    <source>
        <dbReference type="EMBL" id="GMH86314.1"/>
    </source>
</evidence>
<dbReference type="FunFam" id="3.40.50.300:FF:000367">
    <property type="entry name" value="ABC transporter G family member 24"/>
    <property type="match status" value="1"/>
</dbReference>
<dbReference type="SUPFAM" id="SSF52540">
    <property type="entry name" value="P-loop containing nucleoside triphosphate hydrolases"/>
    <property type="match status" value="1"/>
</dbReference>
<protein>
    <recommendedName>
        <fullName evidence="10">ABC transporter domain-containing protein</fullName>
    </recommendedName>
</protein>
<dbReference type="Proteomes" id="UP001162640">
    <property type="component" value="Unassembled WGS sequence"/>
</dbReference>
<dbReference type="PROSITE" id="PS00211">
    <property type="entry name" value="ABC_TRANSPORTER_1"/>
    <property type="match status" value="1"/>
</dbReference>
<keyword evidence="5" id="KW-0067">ATP-binding</keyword>
<keyword evidence="4" id="KW-0547">Nucleotide-binding</keyword>
<feature type="compositionally biased region" description="Basic and acidic residues" evidence="8">
    <location>
        <begin position="1449"/>
        <end position="1463"/>
    </location>
</feature>
<feature type="transmembrane region" description="Helical" evidence="9">
    <location>
        <begin position="1188"/>
        <end position="1207"/>
    </location>
</feature>
<gene>
    <name evidence="11" type="ORF">TL16_g10502</name>
</gene>
<keyword evidence="3 9" id="KW-0812">Transmembrane</keyword>
<dbReference type="InterPro" id="IPR050352">
    <property type="entry name" value="ABCG_transporters"/>
</dbReference>
<dbReference type="EMBL" id="BLQM01000373">
    <property type="protein sequence ID" value="GMH86314.1"/>
    <property type="molecule type" value="Genomic_DNA"/>
</dbReference>
<dbReference type="GO" id="GO:0140359">
    <property type="term" value="F:ABC-type transporter activity"/>
    <property type="evidence" value="ECO:0007669"/>
    <property type="project" value="InterPro"/>
</dbReference>
<dbReference type="InterPro" id="IPR017871">
    <property type="entry name" value="ABC_transporter-like_CS"/>
</dbReference>
<feature type="region of interest" description="Disordered" evidence="8">
    <location>
        <begin position="1449"/>
        <end position="1524"/>
    </location>
</feature>
<evidence type="ECO:0000313" key="12">
    <source>
        <dbReference type="Proteomes" id="UP001162640"/>
    </source>
</evidence>
<keyword evidence="2" id="KW-0813">Transport</keyword>
<accession>A0A9W7EML6</accession>
<dbReference type="PROSITE" id="PS50893">
    <property type="entry name" value="ABC_TRANSPORTER_2"/>
    <property type="match status" value="1"/>
</dbReference>
<dbReference type="GO" id="GO:0005524">
    <property type="term" value="F:ATP binding"/>
    <property type="evidence" value="ECO:0007669"/>
    <property type="project" value="UniProtKB-KW"/>
</dbReference>
<dbReference type="GO" id="GO:0016887">
    <property type="term" value="F:ATP hydrolysis activity"/>
    <property type="evidence" value="ECO:0007669"/>
    <property type="project" value="InterPro"/>
</dbReference>
<feature type="compositionally biased region" description="Basic and acidic residues" evidence="8">
    <location>
        <begin position="1505"/>
        <end position="1524"/>
    </location>
</feature>
<proteinExistence type="predicted"/>
<dbReference type="Pfam" id="PF19055">
    <property type="entry name" value="ABC2_membrane_7"/>
    <property type="match status" value="2"/>
</dbReference>
<evidence type="ECO:0000256" key="7">
    <source>
        <dbReference type="ARBA" id="ARBA00023136"/>
    </source>
</evidence>
<evidence type="ECO:0000256" key="6">
    <source>
        <dbReference type="ARBA" id="ARBA00022989"/>
    </source>
</evidence>
<dbReference type="InterPro" id="IPR003593">
    <property type="entry name" value="AAA+_ATPase"/>
</dbReference>
<evidence type="ECO:0000256" key="8">
    <source>
        <dbReference type="SAM" id="MobiDB-lite"/>
    </source>
</evidence>
<evidence type="ECO:0000259" key="10">
    <source>
        <dbReference type="PROSITE" id="PS50893"/>
    </source>
</evidence>
<dbReference type="PANTHER" id="PTHR48041:SF91">
    <property type="entry name" value="ABC TRANSPORTER G FAMILY MEMBER 28"/>
    <property type="match status" value="1"/>
</dbReference>
<reference evidence="12" key="1">
    <citation type="journal article" date="2023" name="Commun. Biol.">
        <title>Genome analysis of Parmales, the sister group of diatoms, reveals the evolutionary specialization of diatoms from phago-mixotrophs to photoautotrophs.</title>
        <authorList>
            <person name="Ban H."/>
            <person name="Sato S."/>
            <person name="Yoshikawa S."/>
            <person name="Yamada K."/>
            <person name="Nakamura Y."/>
            <person name="Ichinomiya M."/>
            <person name="Sato N."/>
            <person name="Blanc-Mathieu R."/>
            <person name="Endo H."/>
            <person name="Kuwata A."/>
            <person name="Ogata H."/>
        </authorList>
    </citation>
    <scope>NUCLEOTIDE SEQUENCE [LARGE SCALE GENOMIC DNA]</scope>
</reference>
<organism evidence="11 12">
    <name type="scientific">Triparma laevis f. inornata</name>
    <dbReference type="NCBI Taxonomy" id="1714386"/>
    <lineage>
        <taxon>Eukaryota</taxon>
        <taxon>Sar</taxon>
        <taxon>Stramenopiles</taxon>
        <taxon>Ochrophyta</taxon>
        <taxon>Bolidophyceae</taxon>
        <taxon>Parmales</taxon>
        <taxon>Triparmaceae</taxon>
        <taxon>Triparma</taxon>
    </lineage>
</organism>
<feature type="transmembrane region" description="Helical" evidence="9">
    <location>
        <begin position="1289"/>
        <end position="1307"/>
    </location>
</feature>
<feature type="domain" description="ABC transporter" evidence="10">
    <location>
        <begin position="837"/>
        <end position="1078"/>
    </location>
</feature>
<dbReference type="PANTHER" id="PTHR48041">
    <property type="entry name" value="ABC TRANSPORTER G FAMILY MEMBER 28"/>
    <property type="match status" value="1"/>
</dbReference>
<evidence type="ECO:0000256" key="3">
    <source>
        <dbReference type="ARBA" id="ARBA00022692"/>
    </source>
</evidence>
<dbReference type="SMART" id="SM00382">
    <property type="entry name" value="AAA"/>
    <property type="match status" value="1"/>
</dbReference>
<keyword evidence="6 9" id="KW-1133">Transmembrane helix</keyword>
<evidence type="ECO:0000256" key="5">
    <source>
        <dbReference type="ARBA" id="ARBA00022840"/>
    </source>
</evidence>
<keyword evidence="7 9" id="KW-0472">Membrane</keyword>
<evidence type="ECO:0000256" key="4">
    <source>
        <dbReference type="ARBA" id="ARBA00022741"/>
    </source>
</evidence>
<feature type="region of interest" description="Disordered" evidence="8">
    <location>
        <begin position="24"/>
        <end position="44"/>
    </location>
</feature>
<evidence type="ECO:0000256" key="2">
    <source>
        <dbReference type="ARBA" id="ARBA00022448"/>
    </source>
</evidence>
<comment type="subcellular location">
    <subcellularLocation>
        <location evidence="1">Membrane</location>
        <topology evidence="1">Multi-pass membrane protein</topology>
    </subcellularLocation>
</comment>
<comment type="caution">
    <text evidence="11">The sequence shown here is derived from an EMBL/GenBank/DDBJ whole genome shotgun (WGS) entry which is preliminary data.</text>
</comment>
<evidence type="ECO:0000256" key="9">
    <source>
        <dbReference type="SAM" id="Phobius"/>
    </source>
</evidence>
<evidence type="ECO:0000256" key="1">
    <source>
        <dbReference type="ARBA" id="ARBA00004141"/>
    </source>
</evidence>
<feature type="transmembrane region" description="Helical" evidence="9">
    <location>
        <begin position="1263"/>
        <end position="1282"/>
    </location>
</feature>